<dbReference type="InterPro" id="IPR004199">
    <property type="entry name" value="B-gal_small/dom_5"/>
</dbReference>
<dbReference type="InterPro" id="IPR050347">
    <property type="entry name" value="Bact_Beta-galactosidase"/>
</dbReference>
<dbReference type="FunFam" id="3.20.20.80:FF:000018">
    <property type="entry name" value="Beta-galactosidase"/>
    <property type="match status" value="1"/>
</dbReference>
<sequence length="1014" mass="115915">MRIMTSTFNWPDYKPDWSNLSVLHKNTLPPRATFYIYDNEKDALSRDTTKSKTLCLSGKWKFRLDDFPMEQPSVLPSNLDTSKWGDIEVPGMWQLQGYGKGPQYTNVDFPWPVDPPNIPYDDNETGYYHREFSIPENFSDHQLRLRFEGVDSGFHVWINSKEVGYSQGARCPSEFDITDFVHMDRKNHITVVVYQRCDGTYLEDQDQWWLSGIFRDVNIFAFPKVHIQDFKIETILDSHYRDATLSIKVELNEPAVVEAKLFDANMNVVRTMGQSLGTDSPSIDMPVKDPYKWTAETPYLYTLILSLGAGHVISQRVGFRTSEIKDGNLRVNGKPIIIRGVNRHEHHPTRGRAVPYEFMRNDLLLMKTHNINGIRTSHYMNDPRLYDVADELGLWILDEADLECHGMGELGGDSASWTTDNPDWTEAYVDRARQLVTRDKNHACVIIWSLGNESFYGRNHRAMYEWIKSYDKTRPVHYEPDYNAQSADMHSRMYASVDDIINFATREATWSKPLVLCEYIHAMGNGPGGIKEYVDAFYKYPRLQGGFVWEWANHGLLTKTENGEEYYGYGGDFGDDPNDGHFVMDGLLFSNHTPTPGLIEYKKAIEPVQVLENSTPEKILVINRYDHITLDHLKCEWYVVGDGHKGPRKEVSIPTGIEPGATAAIEIVGAELSSGRYLEVSFSLKNDELWAKAGHEIAFGQVAINSAPSLAALTLKTPKQAPRINQISPSRFEVIGEKKTWQFDTAHGFLCSWKTSDGGEAFVNRLHGLDFYRAVTDNERYNDGHEWKNQRLHQTKPHLQSFEISNNFEAGTVTAKAKYRVAPPICQWSVDTEITYVMSDSGINLHVKGNPRGLRLPRTFARIGLTLTLDPDYTHCKWFGRGPGESYSDSKQAQRFGNWSSQVEDLYTPYEFPQESGNRTDVHWVSFASDEKGKGKITARFGDQPGCSFSALHFTTEDLDKSEHSYELEKRKKKEIYVRLDWAHQGLGSGSCGPKVYKQYELLSKPFEFELTLE</sequence>
<dbReference type="Pfam" id="PF00703">
    <property type="entry name" value="Glyco_hydro_2"/>
    <property type="match status" value="1"/>
</dbReference>
<dbReference type="Pfam" id="PF16353">
    <property type="entry name" value="LacZ_4"/>
    <property type="match status" value="1"/>
</dbReference>
<dbReference type="Proteomes" id="UP001365542">
    <property type="component" value="Unassembled WGS sequence"/>
</dbReference>
<dbReference type="InterPro" id="IPR032312">
    <property type="entry name" value="LacZ_4"/>
</dbReference>
<gene>
    <name evidence="8" type="primary">LAC4</name>
    <name evidence="8" type="ORF">TWF694_001870</name>
</gene>
<dbReference type="AlphaFoldDB" id="A0AAV9X6P9"/>
<protein>
    <recommendedName>
        <fullName evidence="3">beta-galactosidase</fullName>
        <ecNumber evidence="3">3.2.1.23</ecNumber>
    </recommendedName>
    <alternativeName>
        <fullName evidence="6">Lactase</fullName>
    </alternativeName>
</protein>
<dbReference type="InterPro" id="IPR013783">
    <property type="entry name" value="Ig-like_fold"/>
</dbReference>
<dbReference type="InterPro" id="IPR008979">
    <property type="entry name" value="Galactose-bd-like_sf"/>
</dbReference>
<dbReference type="PROSITE" id="PS00608">
    <property type="entry name" value="GLYCOSYL_HYDROL_F2_2"/>
    <property type="match status" value="1"/>
</dbReference>
<dbReference type="EC" id="3.2.1.23" evidence="3"/>
<dbReference type="Pfam" id="PF02929">
    <property type="entry name" value="Bgal_small_N"/>
    <property type="match status" value="1"/>
</dbReference>
<dbReference type="InterPro" id="IPR006103">
    <property type="entry name" value="Glyco_hydro_2_cat"/>
</dbReference>
<evidence type="ECO:0000259" key="7">
    <source>
        <dbReference type="SMART" id="SM01038"/>
    </source>
</evidence>
<dbReference type="PRINTS" id="PR00132">
    <property type="entry name" value="GLHYDRLASE2"/>
</dbReference>
<evidence type="ECO:0000256" key="6">
    <source>
        <dbReference type="ARBA" id="ARBA00032230"/>
    </source>
</evidence>
<evidence type="ECO:0000313" key="9">
    <source>
        <dbReference type="Proteomes" id="UP001365542"/>
    </source>
</evidence>
<dbReference type="InterPro" id="IPR006104">
    <property type="entry name" value="Glyco_hydro_2_N"/>
</dbReference>
<evidence type="ECO:0000256" key="3">
    <source>
        <dbReference type="ARBA" id="ARBA00012756"/>
    </source>
</evidence>
<dbReference type="InterPro" id="IPR006102">
    <property type="entry name" value="Ig-like_GH2"/>
</dbReference>
<dbReference type="InterPro" id="IPR023232">
    <property type="entry name" value="Glyco_hydro_2_AS"/>
</dbReference>
<dbReference type="InterPro" id="IPR011013">
    <property type="entry name" value="Gal_mutarotase_sf_dom"/>
</dbReference>
<keyword evidence="9" id="KW-1185">Reference proteome</keyword>
<comment type="catalytic activity">
    <reaction evidence="1">
        <text>Hydrolysis of terminal non-reducing beta-D-galactose residues in beta-D-galactosides.</text>
        <dbReference type="EC" id="3.2.1.23"/>
    </reaction>
</comment>
<keyword evidence="5" id="KW-0326">Glycosidase</keyword>
<dbReference type="GO" id="GO:0009341">
    <property type="term" value="C:beta-galactosidase complex"/>
    <property type="evidence" value="ECO:0007669"/>
    <property type="project" value="InterPro"/>
</dbReference>
<dbReference type="Gene3D" id="2.60.40.10">
    <property type="entry name" value="Immunoglobulins"/>
    <property type="match status" value="2"/>
</dbReference>
<evidence type="ECO:0000313" key="8">
    <source>
        <dbReference type="EMBL" id="KAK6535409.1"/>
    </source>
</evidence>
<dbReference type="InterPro" id="IPR006101">
    <property type="entry name" value="Glyco_hydro_2"/>
</dbReference>
<evidence type="ECO:0000256" key="1">
    <source>
        <dbReference type="ARBA" id="ARBA00001412"/>
    </source>
</evidence>
<dbReference type="SUPFAM" id="SSF49303">
    <property type="entry name" value="beta-Galactosidase/glucuronidase domain"/>
    <property type="match status" value="2"/>
</dbReference>
<evidence type="ECO:0000256" key="5">
    <source>
        <dbReference type="ARBA" id="ARBA00023295"/>
    </source>
</evidence>
<accession>A0AAV9X6P9</accession>
<dbReference type="SUPFAM" id="SSF49785">
    <property type="entry name" value="Galactose-binding domain-like"/>
    <property type="match status" value="1"/>
</dbReference>
<dbReference type="GO" id="GO:0004565">
    <property type="term" value="F:beta-galactosidase activity"/>
    <property type="evidence" value="ECO:0007669"/>
    <property type="project" value="UniProtKB-EC"/>
</dbReference>
<dbReference type="GO" id="GO:0005990">
    <property type="term" value="P:lactose catabolic process"/>
    <property type="evidence" value="ECO:0007669"/>
    <property type="project" value="TreeGrafter"/>
</dbReference>
<feature type="domain" description="Beta galactosidase small chain/" evidence="7">
    <location>
        <begin position="733"/>
        <end position="1014"/>
    </location>
</feature>
<dbReference type="SUPFAM" id="SSF74650">
    <property type="entry name" value="Galactose mutarotase-like"/>
    <property type="match status" value="1"/>
</dbReference>
<dbReference type="InterPro" id="IPR014718">
    <property type="entry name" value="GH-type_carb-bd"/>
</dbReference>
<dbReference type="EMBL" id="JAVHJO010000010">
    <property type="protein sequence ID" value="KAK6535409.1"/>
    <property type="molecule type" value="Genomic_DNA"/>
</dbReference>
<name>A0AAV9X6P9_9PEZI</name>
<dbReference type="PANTHER" id="PTHR46323:SF2">
    <property type="entry name" value="BETA-GALACTOSIDASE"/>
    <property type="match status" value="1"/>
</dbReference>
<dbReference type="InterPro" id="IPR036156">
    <property type="entry name" value="Beta-gal/glucu_dom_sf"/>
</dbReference>
<keyword evidence="4" id="KW-0378">Hydrolase</keyword>
<evidence type="ECO:0000256" key="4">
    <source>
        <dbReference type="ARBA" id="ARBA00022801"/>
    </source>
</evidence>
<dbReference type="PANTHER" id="PTHR46323">
    <property type="entry name" value="BETA-GALACTOSIDASE"/>
    <property type="match status" value="1"/>
</dbReference>
<dbReference type="Gene3D" id="2.70.98.10">
    <property type="match status" value="1"/>
</dbReference>
<dbReference type="GO" id="GO:0030246">
    <property type="term" value="F:carbohydrate binding"/>
    <property type="evidence" value="ECO:0007669"/>
    <property type="project" value="InterPro"/>
</dbReference>
<dbReference type="Gene3D" id="2.60.120.260">
    <property type="entry name" value="Galactose-binding domain-like"/>
    <property type="match status" value="1"/>
</dbReference>
<dbReference type="Pfam" id="PF02837">
    <property type="entry name" value="Glyco_hydro_2_N"/>
    <property type="match status" value="1"/>
</dbReference>
<organism evidence="8 9">
    <name type="scientific">Orbilia ellipsospora</name>
    <dbReference type="NCBI Taxonomy" id="2528407"/>
    <lineage>
        <taxon>Eukaryota</taxon>
        <taxon>Fungi</taxon>
        <taxon>Dikarya</taxon>
        <taxon>Ascomycota</taxon>
        <taxon>Pezizomycotina</taxon>
        <taxon>Orbiliomycetes</taxon>
        <taxon>Orbiliales</taxon>
        <taxon>Orbiliaceae</taxon>
        <taxon>Orbilia</taxon>
    </lineage>
</organism>
<comment type="caution">
    <text evidence="8">The sequence shown here is derived from an EMBL/GenBank/DDBJ whole genome shotgun (WGS) entry which is preliminary data.</text>
</comment>
<comment type="similarity">
    <text evidence="2">Belongs to the glycosyl hydrolase 2 family.</text>
</comment>
<reference evidence="8 9" key="1">
    <citation type="submission" date="2019-10" db="EMBL/GenBank/DDBJ databases">
        <authorList>
            <person name="Palmer J.M."/>
        </authorList>
    </citation>
    <scope>NUCLEOTIDE SEQUENCE [LARGE SCALE GENOMIC DNA]</scope>
    <source>
        <strain evidence="8 9">TWF694</strain>
    </source>
</reference>
<evidence type="ECO:0000256" key="2">
    <source>
        <dbReference type="ARBA" id="ARBA00007401"/>
    </source>
</evidence>
<dbReference type="Pfam" id="PF02836">
    <property type="entry name" value="Glyco_hydro_2_C"/>
    <property type="match status" value="1"/>
</dbReference>
<dbReference type="InterPro" id="IPR017853">
    <property type="entry name" value="GH"/>
</dbReference>
<proteinExistence type="inferred from homology"/>
<dbReference type="Gene3D" id="3.20.20.80">
    <property type="entry name" value="Glycosidases"/>
    <property type="match status" value="1"/>
</dbReference>
<dbReference type="SUPFAM" id="SSF51445">
    <property type="entry name" value="(Trans)glycosidases"/>
    <property type="match status" value="1"/>
</dbReference>
<dbReference type="SMART" id="SM01038">
    <property type="entry name" value="Bgal_small_N"/>
    <property type="match status" value="1"/>
</dbReference>